<evidence type="ECO:0000256" key="3">
    <source>
        <dbReference type="ARBA" id="ARBA00022692"/>
    </source>
</evidence>
<dbReference type="InterPro" id="IPR001681">
    <property type="entry name" value="Neurokn_rcpt"/>
</dbReference>
<dbReference type="PANTHER" id="PTHR46925">
    <property type="entry name" value="G-PROTEIN COUPLED RECEPTOR TKR-1-RELATED"/>
    <property type="match status" value="1"/>
</dbReference>
<keyword evidence="12" id="KW-1185">Reference proteome</keyword>
<dbReference type="PRINTS" id="PR00237">
    <property type="entry name" value="GPCRRHODOPSN"/>
</dbReference>
<dbReference type="InterPro" id="IPR000276">
    <property type="entry name" value="GPCR_Rhodpsn"/>
</dbReference>
<feature type="non-terminal residue" evidence="11">
    <location>
        <position position="1"/>
    </location>
</feature>
<gene>
    <name evidence="11" type="ORF">CUNI_LOCUS8540</name>
</gene>
<keyword evidence="5" id="KW-0297">G-protein coupled receptor</keyword>
<dbReference type="GO" id="GO:0004995">
    <property type="term" value="F:tachykinin receptor activity"/>
    <property type="evidence" value="ECO:0007669"/>
    <property type="project" value="InterPro"/>
</dbReference>
<evidence type="ECO:0000256" key="1">
    <source>
        <dbReference type="ARBA" id="ARBA00004651"/>
    </source>
</evidence>
<keyword evidence="7" id="KW-0675">Receptor</keyword>
<evidence type="ECO:0000313" key="11">
    <source>
        <dbReference type="EMBL" id="CAG5122982.1"/>
    </source>
</evidence>
<keyword evidence="8" id="KW-0807">Transducer</keyword>
<dbReference type="Gene3D" id="1.20.1070.10">
    <property type="entry name" value="Rhodopsin 7-helix transmembrane proteins"/>
    <property type="match status" value="1"/>
</dbReference>
<dbReference type="PROSITE" id="PS50262">
    <property type="entry name" value="G_PROTEIN_RECEP_F1_2"/>
    <property type="match status" value="1"/>
</dbReference>
<organism evidence="11 12">
    <name type="scientific">Candidula unifasciata</name>
    <dbReference type="NCBI Taxonomy" id="100452"/>
    <lineage>
        <taxon>Eukaryota</taxon>
        <taxon>Metazoa</taxon>
        <taxon>Spiralia</taxon>
        <taxon>Lophotrochozoa</taxon>
        <taxon>Mollusca</taxon>
        <taxon>Gastropoda</taxon>
        <taxon>Heterobranchia</taxon>
        <taxon>Euthyneura</taxon>
        <taxon>Panpulmonata</taxon>
        <taxon>Eupulmonata</taxon>
        <taxon>Stylommatophora</taxon>
        <taxon>Helicina</taxon>
        <taxon>Helicoidea</taxon>
        <taxon>Geomitridae</taxon>
        <taxon>Candidula</taxon>
    </lineage>
</organism>
<dbReference type="InterPro" id="IPR017452">
    <property type="entry name" value="GPCR_Rhodpsn_7TM"/>
</dbReference>
<evidence type="ECO:0000256" key="8">
    <source>
        <dbReference type="ARBA" id="ARBA00023224"/>
    </source>
</evidence>
<evidence type="ECO:0000256" key="9">
    <source>
        <dbReference type="SAM" id="Phobius"/>
    </source>
</evidence>
<proteinExistence type="predicted"/>
<evidence type="ECO:0000256" key="6">
    <source>
        <dbReference type="ARBA" id="ARBA00023136"/>
    </source>
</evidence>
<evidence type="ECO:0000259" key="10">
    <source>
        <dbReference type="PROSITE" id="PS50262"/>
    </source>
</evidence>
<accession>A0A8S3Z721</accession>
<feature type="transmembrane region" description="Helical" evidence="9">
    <location>
        <begin position="6"/>
        <end position="24"/>
    </location>
</feature>
<feature type="transmembrane region" description="Helical" evidence="9">
    <location>
        <begin position="54"/>
        <end position="74"/>
    </location>
</feature>
<comment type="caution">
    <text evidence="11">The sequence shown here is derived from an EMBL/GenBank/DDBJ whole genome shotgun (WGS) entry which is preliminary data.</text>
</comment>
<protein>
    <recommendedName>
        <fullName evidence="10">G-protein coupled receptors family 1 profile domain-containing protein</fullName>
    </recommendedName>
</protein>
<sequence>YSILLMVLNYFLPMTTLFATYVRIGWELWGSQAIGEAVSMQAERVRSKRKVVKMMIAVVVIFGVCWLPTHVYFILVNVHKDIALWPYIQQVYLLIYWLAMSNSMYNPIIYCLMNAR</sequence>
<dbReference type="SUPFAM" id="SSF81321">
    <property type="entry name" value="Family A G protein-coupled receptor-like"/>
    <property type="match status" value="1"/>
</dbReference>
<keyword evidence="2" id="KW-1003">Cell membrane</keyword>
<evidence type="ECO:0000256" key="7">
    <source>
        <dbReference type="ARBA" id="ARBA00023170"/>
    </source>
</evidence>
<dbReference type="Pfam" id="PF00001">
    <property type="entry name" value="7tm_1"/>
    <property type="match status" value="1"/>
</dbReference>
<reference evidence="11" key="1">
    <citation type="submission" date="2021-04" db="EMBL/GenBank/DDBJ databases">
        <authorList>
            <consortium name="Molecular Ecology Group"/>
        </authorList>
    </citation>
    <scope>NUCLEOTIDE SEQUENCE</scope>
</reference>
<keyword evidence="4 9" id="KW-1133">Transmembrane helix</keyword>
<name>A0A8S3Z721_9EUPU</name>
<keyword evidence="3 9" id="KW-0812">Transmembrane</keyword>
<dbReference type="GO" id="GO:0005886">
    <property type="term" value="C:plasma membrane"/>
    <property type="evidence" value="ECO:0007669"/>
    <property type="project" value="UniProtKB-SubCell"/>
</dbReference>
<comment type="subcellular location">
    <subcellularLocation>
        <location evidence="1">Cell membrane</location>
        <topology evidence="1">Multi-pass membrane protein</topology>
    </subcellularLocation>
</comment>
<dbReference type="AlphaFoldDB" id="A0A8S3Z721"/>
<keyword evidence="6 9" id="KW-0472">Membrane</keyword>
<evidence type="ECO:0000256" key="2">
    <source>
        <dbReference type="ARBA" id="ARBA00022475"/>
    </source>
</evidence>
<evidence type="ECO:0000313" key="12">
    <source>
        <dbReference type="Proteomes" id="UP000678393"/>
    </source>
</evidence>
<dbReference type="PANTHER" id="PTHR46925:SF2">
    <property type="entry name" value="G-PROTEIN COUPLED RECEPTOR TKR-1-RELATED"/>
    <property type="match status" value="1"/>
</dbReference>
<feature type="domain" description="G-protein coupled receptors family 1 profile" evidence="10">
    <location>
        <begin position="1"/>
        <end position="110"/>
    </location>
</feature>
<dbReference type="EMBL" id="CAJHNH020001413">
    <property type="protein sequence ID" value="CAG5122982.1"/>
    <property type="molecule type" value="Genomic_DNA"/>
</dbReference>
<feature type="transmembrane region" description="Helical" evidence="9">
    <location>
        <begin position="94"/>
        <end position="113"/>
    </location>
</feature>
<dbReference type="Proteomes" id="UP000678393">
    <property type="component" value="Unassembled WGS sequence"/>
</dbReference>
<evidence type="ECO:0000256" key="4">
    <source>
        <dbReference type="ARBA" id="ARBA00022989"/>
    </source>
</evidence>
<evidence type="ECO:0000256" key="5">
    <source>
        <dbReference type="ARBA" id="ARBA00023040"/>
    </source>
</evidence>
<dbReference type="OrthoDB" id="5981855at2759"/>